<feature type="signal peptide" evidence="1">
    <location>
        <begin position="1"/>
        <end position="24"/>
    </location>
</feature>
<organism evidence="3 4">
    <name type="scientific">Symbiobacterium thermophilum</name>
    <dbReference type="NCBI Taxonomy" id="2734"/>
    <lineage>
        <taxon>Bacteria</taxon>
        <taxon>Bacillati</taxon>
        <taxon>Bacillota</taxon>
        <taxon>Clostridia</taxon>
        <taxon>Eubacteriales</taxon>
        <taxon>Symbiobacteriaceae</taxon>
        <taxon>Symbiobacterium</taxon>
    </lineage>
</organism>
<dbReference type="InterPro" id="IPR012854">
    <property type="entry name" value="Cu_amine_oxidase-like_N"/>
</dbReference>
<evidence type="ECO:0000259" key="2">
    <source>
        <dbReference type="Pfam" id="PF07833"/>
    </source>
</evidence>
<gene>
    <name evidence="3" type="ORF">A6D92_07085</name>
</gene>
<comment type="caution">
    <text evidence="3">The sequence shown here is derived from an EMBL/GenBank/DDBJ whole genome shotgun (WGS) entry which is preliminary data.</text>
</comment>
<dbReference type="EMBL" id="LWLV01000503">
    <property type="protein sequence ID" value="OTA41400.1"/>
    <property type="molecule type" value="Genomic_DNA"/>
</dbReference>
<dbReference type="AlphaFoldDB" id="A0A1Y2T4M2"/>
<dbReference type="SUPFAM" id="SSF55383">
    <property type="entry name" value="Copper amine oxidase, domain N"/>
    <property type="match status" value="1"/>
</dbReference>
<feature type="chain" id="PRO_5012486124" description="Copper amine oxidase-like N-terminal domain-containing protein" evidence="1">
    <location>
        <begin position="25"/>
        <end position="367"/>
    </location>
</feature>
<dbReference type="Pfam" id="PF07833">
    <property type="entry name" value="Cu_amine_oxidN1"/>
    <property type="match status" value="1"/>
</dbReference>
<protein>
    <recommendedName>
        <fullName evidence="2">Copper amine oxidase-like N-terminal domain-containing protein</fullName>
    </recommendedName>
</protein>
<dbReference type="Gene3D" id="3.30.457.10">
    <property type="entry name" value="Copper amine oxidase-like, N-terminal domain"/>
    <property type="match status" value="1"/>
</dbReference>
<keyword evidence="1" id="KW-0732">Signal</keyword>
<evidence type="ECO:0000313" key="4">
    <source>
        <dbReference type="Proteomes" id="UP000194267"/>
    </source>
</evidence>
<reference evidence="4" key="1">
    <citation type="submission" date="2016-04" db="EMBL/GenBank/DDBJ databases">
        <authorList>
            <person name="Antunes L.P."/>
            <person name="Martins L.F."/>
            <person name="Pereira R.V."/>
            <person name="Thomas A.M."/>
            <person name="Barbosa D."/>
            <person name="Nascimento L."/>
            <person name="Silva G.M."/>
            <person name="Condomitti G.W."/>
            <person name="Digiampietri L.A."/>
            <person name="Lombardi K.C."/>
            <person name="Ramos P.L."/>
            <person name="Quaggio R.B."/>
            <person name="Oliveira J.C."/>
            <person name="Pascon R.C."/>
            <person name="Cruz J.B."/>
            <person name="Silva A.M."/>
            <person name="Setubal J.C."/>
        </authorList>
    </citation>
    <scope>NUCLEOTIDE SEQUENCE [LARGE SCALE GENOMIC DNA]</scope>
</reference>
<evidence type="ECO:0000256" key="1">
    <source>
        <dbReference type="SAM" id="SignalP"/>
    </source>
</evidence>
<dbReference type="Proteomes" id="UP000194267">
    <property type="component" value="Unassembled WGS sequence"/>
</dbReference>
<name>A0A1Y2T4M2_SYMTR</name>
<feature type="domain" description="Copper amine oxidase-like N-terminal" evidence="2">
    <location>
        <begin position="31"/>
        <end position="136"/>
    </location>
</feature>
<dbReference type="InterPro" id="IPR036582">
    <property type="entry name" value="Mao_N_sf"/>
</dbReference>
<sequence length="367" mass="38678">MRRFFVVLLMLILIPTAVPGTALAEEPVRLFVNGSQVVPDVAPVIVSDRTLVPVRFLAEPLGFAVEWDGATGTVTLSGARVIRLAVGRPEAIVDGTVVALDVAPVNVDGRVMVPLRFVAEQMGAAVEWDPQNRVVTVTAARILPEGQVGGDLALVGNVEALGAWAEGHTTGQFRLSAVAGVLSMDYTFALDGYREGDDLLVYLTGAGPGLDYRSALAVRAGKVWRLGPGGTWVRRPEEDAAFGPDGLPGWGGDLPAERGLFDPDTTELAGARILREERTLEGVTYDVVVVEWDQAALSALFAEFPPTVGDASLLLTVYALPDTGGPVRVDLSMHAADATGVTVDLSGSLAVKPLEGPIPFPPEILSE</sequence>
<proteinExistence type="predicted"/>
<accession>A0A1Y2T4M2</accession>
<evidence type="ECO:0000313" key="3">
    <source>
        <dbReference type="EMBL" id="OTA41400.1"/>
    </source>
</evidence>